<dbReference type="InterPro" id="IPR040392">
    <property type="entry name" value="PKHA4-7_PH"/>
</dbReference>
<name>A0A851URP0_9PASS</name>
<dbReference type="InterPro" id="IPR057971">
    <property type="entry name" value="PKHA4-7_TBCA"/>
</dbReference>
<feature type="region of interest" description="Disordered" evidence="2">
    <location>
        <begin position="1"/>
        <end position="57"/>
    </location>
</feature>
<feature type="non-terminal residue" evidence="4">
    <location>
        <position position="923"/>
    </location>
</feature>
<dbReference type="CDD" id="cd13248">
    <property type="entry name" value="PH_PEPP1_2_3"/>
    <property type="match status" value="1"/>
</dbReference>
<feature type="compositionally biased region" description="Basic and acidic residues" evidence="2">
    <location>
        <begin position="213"/>
        <end position="253"/>
    </location>
</feature>
<dbReference type="Gene3D" id="2.30.29.30">
    <property type="entry name" value="Pleckstrin-homology domain (PH domain)/Phosphotyrosine-binding domain (PTB)"/>
    <property type="match status" value="1"/>
</dbReference>
<sequence length="923" mass="102181">MSSKAGSKRPGPVPSEPPNHAMGPEVPPERPAGRPPRSSRKGITFGKRSNSMKRNPNAAVTKSGWLYKQASSGVKQWNKRWFVLVDRCLFYYKDEKEENILGSIPLLSFRVAAVQPSDNISRKHTFKVTVCRVEELPAGNGWPLSPPQAEHAGIRTYFFSAENTEEQESWIQAMGEAARVQIPPSQRHERPDSENIPPSKHHHHQHHQHCNAAHREPPKAEPDTKTRGEGDGRGSEKLERKPSERPDGKKEPLAKANGLAGQEPPSEPGSPYPEGPRGPASAERPAQPNGWPYPSPSRPGSTAFPPGGDGESGAQRRGVTPRSHPEKVAQRKSSMTQLQQWVNSRRATGPPEELRSPTRFYPVSRRVPDYYSPYSPQYPEEYQYYPPGVRPDSICSMPAFERLSPPWALEDKRHSFRNGGPPFHAGFGRQDVPLWLPAPARPPGYLDEVEAASGSLRRMSLQPRSRSVPRSPSQGSYSRARVYSPVRSPSARFERLPPRGDEIYAEPAAFMMRRSISSPKVGTWRGGQVGQCPRCVPAPPLCLQVTPFPEPYRDTLHPYKISEQDTDKLLGKLCEQNKVLREQERLVQQLRAEKESLESALMGTHQELEMFGSQPAYPEKLLHKKESLQNQLINIRVELSQASTALANSTAEYESLESEVSTLHDDLWEQLNLDIQNEMLNRQIQKEIWRIQDVMEGLRKNNPSRGTDTAKHRVALGPSGTYSSNSPASPLSSASLTSPLSPFSLISGSQGSPTKPGPGEPKPGLEQSKKEPPRPSPAGPAPEGLLQHDGDKQAALNKGTAPETRGRTPAVTQEPCPGSPWRCLPTVGIVPPRTKSPAEDEAVPRRNGLANGLSSRERPKSAVFATETKVKMSVEEQLDRMKRHQSGSVKEKRRSLQLPTAQQLSTAQPEPPSTKTPSSYRVV</sequence>
<feature type="compositionally biased region" description="Pro residues" evidence="2">
    <location>
        <begin position="265"/>
        <end position="276"/>
    </location>
</feature>
<feature type="compositionally biased region" description="Polar residues" evidence="2">
    <location>
        <begin position="897"/>
        <end position="908"/>
    </location>
</feature>
<organism evidence="4 5">
    <name type="scientific">Elachura formosa</name>
    <name type="common">spotted wren-babbler</name>
    <dbReference type="NCBI Taxonomy" id="1463973"/>
    <lineage>
        <taxon>Eukaryota</taxon>
        <taxon>Metazoa</taxon>
        <taxon>Chordata</taxon>
        <taxon>Craniata</taxon>
        <taxon>Vertebrata</taxon>
        <taxon>Euteleostomi</taxon>
        <taxon>Archelosauria</taxon>
        <taxon>Archosauria</taxon>
        <taxon>Dinosauria</taxon>
        <taxon>Saurischia</taxon>
        <taxon>Theropoda</taxon>
        <taxon>Coelurosauria</taxon>
        <taxon>Aves</taxon>
        <taxon>Neognathae</taxon>
        <taxon>Neoaves</taxon>
        <taxon>Telluraves</taxon>
        <taxon>Australaves</taxon>
        <taxon>Passeriformes</taxon>
        <taxon>Elachuridae</taxon>
        <taxon>Elachura</taxon>
    </lineage>
</organism>
<dbReference type="AlphaFoldDB" id="A0A851URP0"/>
<dbReference type="PROSITE" id="PS50003">
    <property type="entry name" value="PH_DOMAIN"/>
    <property type="match status" value="1"/>
</dbReference>
<dbReference type="Pfam" id="PF25541">
    <property type="entry name" value="TBCA_PH"/>
    <property type="match status" value="1"/>
</dbReference>
<evidence type="ECO:0000259" key="3">
    <source>
        <dbReference type="PROSITE" id="PS50003"/>
    </source>
</evidence>
<evidence type="ECO:0000256" key="2">
    <source>
        <dbReference type="SAM" id="MobiDB-lite"/>
    </source>
</evidence>
<protein>
    <submittedName>
        <fullName evidence="4">PKHA6 protein</fullName>
    </submittedName>
</protein>
<dbReference type="PANTHER" id="PTHR12752">
    <property type="entry name" value="PHOSPHOINOSITOL 3-PHOSPHATE-BINDING PROTEIN"/>
    <property type="match status" value="1"/>
</dbReference>
<comment type="caution">
    <text evidence="4">The sequence shown here is derived from an EMBL/GenBank/DDBJ whole genome shotgun (WGS) entry which is preliminary data.</text>
</comment>
<feature type="domain" description="PH" evidence="3">
    <location>
        <begin position="59"/>
        <end position="179"/>
    </location>
</feature>
<dbReference type="Pfam" id="PF00169">
    <property type="entry name" value="PH"/>
    <property type="match status" value="1"/>
</dbReference>
<proteinExistence type="predicted"/>
<gene>
    <name evidence="4" type="primary">Plekha6</name>
    <name evidence="4" type="ORF">ELAFOR_R07167</name>
</gene>
<dbReference type="InterPro" id="IPR001849">
    <property type="entry name" value="PH_domain"/>
</dbReference>
<dbReference type="SMART" id="SM00233">
    <property type="entry name" value="PH"/>
    <property type="match status" value="1"/>
</dbReference>
<feature type="non-terminal residue" evidence="4">
    <location>
        <position position="1"/>
    </location>
</feature>
<dbReference type="EMBL" id="WBNG01002401">
    <property type="protein sequence ID" value="NXD31626.1"/>
    <property type="molecule type" value="Genomic_DNA"/>
</dbReference>
<keyword evidence="5" id="KW-1185">Reference proteome</keyword>
<feature type="compositionally biased region" description="Polar residues" evidence="2">
    <location>
        <begin position="47"/>
        <end position="57"/>
    </location>
</feature>
<feature type="region of interest" description="Disordered" evidence="2">
    <location>
        <begin position="699"/>
        <end position="923"/>
    </location>
</feature>
<evidence type="ECO:0000256" key="1">
    <source>
        <dbReference type="SAM" id="Coils"/>
    </source>
</evidence>
<feature type="compositionally biased region" description="Low complexity" evidence="2">
    <location>
        <begin position="723"/>
        <end position="754"/>
    </location>
</feature>
<feature type="compositionally biased region" description="Basic residues" evidence="2">
    <location>
        <begin position="881"/>
        <end position="895"/>
    </location>
</feature>
<feature type="region of interest" description="Disordered" evidence="2">
    <location>
        <begin position="456"/>
        <end position="483"/>
    </location>
</feature>
<dbReference type="Proteomes" id="UP000623542">
    <property type="component" value="Unassembled WGS sequence"/>
</dbReference>
<evidence type="ECO:0000313" key="4">
    <source>
        <dbReference type="EMBL" id="NXD31626.1"/>
    </source>
</evidence>
<dbReference type="OrthoDB" id="43122at2759"/>
<dbReference type="PANTHER" id="PTHR12752:SF5">
    <property type="entry name" value="PLECKSTRIN HOMOLOGY DOMAIN-CONTAINING FAMILY A MEMBER 6"/>
    <property type="match status" value="1"/>
</dbReference>
<feature type="compositionally biased region" description="Polar residues" evidence="2">
    <location>
        <begin position="331"/>
        <end position="346"/>
    </location>
</feature>
<feature type="compositionally biased region" description="Low complexity" evidence="2">
    <location>
        <begin position="463"/>
        <end position="473"/>
    </location>
</feature>
<dbReference type="InterPro" id="IPR011993">
    <property type="entry name" value="PH-like_dom_sf"/>
</dbReference>
<accession>A0A851URP0</accession>
<keyword evidence="1" id="KW-0175">Coiled coil</keyword>
<feature type="region of interest" description="Disordered" evidence="2">
    <location>
        <begin position="181"/>
        <end position="360"/>
    </location>
</feature>
<reference evidence="4" key="1">
    <citation type="submission" date="2019-09" db="EMBL/GenBank/DDBJ databases">
        <title>Bird 10,000 Genomes (B10K) Project - Family phase.</title>
        <authorList>
            <person name="Zhang G."/>
        </authorList>
    </citation>
    <scope>NUCLEOTIDE SEQUENCE</scope>
    <source>
        <strain evidence="4">B10K-IZCAS-20218</strain>
        <tissue evidence="4">Blood</tissue>
    </source>
</reference>
<dbReference type="SUPFAM" id="SSF50729">
    <property type="entry name" value="PH domain-like"/>
    <property type="match status" value="1"/>
</dbReference>
<evidence type="ECO:0000313" key="5">
    <source>
        <dbReference type="Proteomes" id="UP000623542"/>
    </source>
</evidence>
<dbReference type="FunFam" id="2.30.29.30:FF:000083">
    <property type="entry name" value="Pleckstrin homology domain-containing family A member 5"/>
    <property type="match status" value="1"/>
</dbReference>
<feature type="compositionally biased region" description="Basic and acidic residues" evidence="2">
    <location>
        <begin position="868"/>
        <end position="880"/>
    </location>
</feature>
<feature type="compositionally biased region" description="Basic residues" evidence="2">
    <location>
        <begin position="199"/>
        <end position="209"/>
    </location>
</feature>
<feature type="coiled-coil region" evidence="1">
    <location>
        <begin position="580"/>
        <end position="666"/>
    </location>
</feature>